<evidence type="ECO:0000256" key="9">
    <source>
        <dbReference type="ARBA" id="ARBA00023286"/>
    </source>
</evidence>
<dbReference type="InterPro" id="IPR028082">
    <property type="entry name" value="Peripla_BP_I"/>
</dbReference>
<evidence type="ECO:0000256" key="2">
    <source>
        <dbReference type="ARBA" id="ARBA00022448"/>
    </source>
</evidence>
<feature type="chain" id="PRO_5022718532" evidence="12">
    <location>
        <begin position="25"/>
        <end position="677"/>
    </location>
</feature>
<keyword evidence="9" id="KW-1071">Ligand-gated ion channel</keyword>
<keyword evidence="6 11" id="KW-0472">Membrane</keyword>
<evidence type="ECO:0000256" key="5">
    <source>
        <dbReference type="ARBA" id="ARBA00023065"/>
    </source>
</evidence>
<dbReference type="GO" id="GO:0016020">
    <property type="term" value="C:membrane"/>
    <property type="evidence" value="ECO:0007669"/>
    <property type="project" value="UniProtKB-SubCell"/>
</dbReference>
<keyword evidence="4 11" id="KW-1133">Transmembrane helix</keyword>
<dbReference type="PANTHER" id="PTHR34836">
    <property type="entry name" value="OS06G0188250 PROTEIN"/>
    <property type="match status" value="1"/>
</dbReference>
<keyword evidence="10" id="KW-0407">Ion channel</keyword>
<keyword evidence="2" id="KW-0813">Transport</keyword>
<accession>A0A5B6X0W9</accession>
<proteinExistence type="predicted"/>
<evidence type="ECO:0000256" key="11">
    <source>
        <dbReference type="SAM" id="Phobius"/>
    </source>
</evidence>
<evidence type="ECO:0000259" key="13">
    <source>
        <dbReference type="SMART" id="SM00079"/>
    </source>
</evidence>
<dbReference type="FunFam" id="3.40.50.2300:FF:000081">
    <property type="entry name" value="Glutamate receptor"/>
    <property type="match status" value="1"/>
</dbReference>
<evidence type="ECO:0000256" key="6">
    <source>
        <dbReference type="ARBA" id="ARBA00023136"/>
    </source>
</evidence>
<evidence type="ECO:0000256" key="3">
    <source>
        <dbReference type="ARBA" id="ARBA00022692"/>
    </source>
</evidence>
<name>A0A5B6X0W9_9ROSI</name>
<dbReference type="SUPFAM" id="SSF53850">
    <property type="entry name" value="Periplasmic binding protein-like II"/>
    <property type="match status" value="1"/>
</dbReference>
<dbReference type="OrthoDB" id="5984008at2759"/>
<dbReference type="SUPFAM" id="SSF53822">
    <property type="entry name" value="Periplasmic binding protein-like I"/>
    <property type="match status" value="1"/>
</dbReference>
<dbReference type="Gene3D" id="1.10.287.70">
    <property type="match status" value="1"/>
</dbReference>
<dbReference type="SMART" id="SM00079">
    <property type="entry name" value="PBPe"/>
    <property type="match status" value="1"/>
</dbReference>
<dbReference type="Proteomes" id="UP000325315">
    <property type="component" value="Unassembled WGS sequence"/>
</dbReference>
<comment type="subcellular location">
    <subcellularLocation>
        <location evidence="1">Membrane</location>
        <topology evidence="1">Multi-pass membrane protein</topology>
    </subcellularLocation>
</comment>
<keyword evidence="8" id="KW-0325">Glycoprotein</keyword>
<dbReference type="EMBL" id="SMMG02000001">
    <property type="protein sequence ID" value="KAA3487851.1"/>
    <property type="molecule type" value="Genomic_DNA"/>
</dbReference>
<dbReference type="Pfam" id="PF01094">
    <property type="entry name" value="ANF_receptor"/>
    <property type="match status" value="1"/>
</dbReference>
<evidence type="ECO:0000256" key="10">
    <source>
        <dbReference type="ARBA" id="ARBA00023303"/>
    </source>
</evidence>
<evidence type="ECO:0000256" key="4">
    <source>
        <dbReference type="ARBA" id="ARBA00022989"/>
    </source>
</evidence>
<evidence type="ECO:0000256" key="1">
    <source>
        <dbReference type="ARBA" id="ARBA00004141"/>
    </source>
</evidence>
<feature type="domain" description="Ionotropic glutamate receptor C-terminal" evidence="13">
    <location>
        <begin position="468"/>
        <end position="677"/>
    </location>
</feature>
<dbReference type="AlphaFoldDB" id="A0A5B6X0W9"/>
<evidence type="ECO:0000256" key="12">
    <source>
        <dbReference type="SAM" id="SignalP"/>
    </source>
</evidence>
<keyword evidence="15" id="KW-1185">Reference proteome</keyword>
<gene>
    <name evidence="14" type="ORF">EPI10_031651</name>
</gene>
<evidence type="ECO:0000313" key="14">
    <source>
        <dbReference type="EMBL" id="KAA3487851.1"/>
    </source>
</evidence>
<dbReference type="InterPro" id="IPR001320">
    <property type="entry name" value="Iontro_rcpt_C"/>
</dbReference>
<organism evidence="14 15">
    <name type="scientific">Gossypium australe</name>
    <dbReference type="NCBI Taxonomy" id="47621"/>
    <lineage>
        <taxon>Eukaryota</taxon>
        <taxon>Viridiplantae</taxon>
        <taxon>Streptophyta</taxon>
        <taxon>Embryophyta</taxon>
        <taxon>Tracheophyta</taxon>
        <taxon>Spermatophyta</taxon>
        <taxon>Magnoliopsida</taxon>
        <taxon>eudicotyledons</taxon>
        <taxon>Gunneridae</taxon>
        <taxon>Pentapetalae</taxon>
        <taxon>rosids</taxon>
        <taxon>malvids</taxon>
        <taxon>Malvales</taxon>
        <taxon>Malvaceae</taxon>
        <taxon>Malvoideae</taxon>
        <taxon>Gossypium</taxon>
    </lineage>
</organism>
<keyword evidence="5" id="KW-0406">Ion transport</keyword>
<reference evidence="14" key="1">
    <citation type="submission" date="2019-08" db="EMBL/GenBank/DDBJ databases">
        <authorList>
            <person name="Liu F."/>
        </authorList>
    </citation>
    <scope>NUCLEOTIDE SEQUENCE [LARGE SCALE GENOMIC DNA]</scope>
    <source>
        <strain evidence="14">PA1801</strain>
        <tissue evidence="14">Leaf</tissue>
    </source>
</reference>
<dbReference type="InterPro" id="IPR001828">
    <property type="entry name" value="ANF_lig-bd_rcpt"/>
</dbReference>
<evidence type="ECO:0000313" key="15">
    <source>
        <dbReference type="Proteomes" id="UP000325315"/>
    </source>
</evidence>
<dbReference type="Pfam" id="PF00060">
    <property type="entry name" value="Lig_chan"/>
    <property type="match status" value="1"/>
</dbReference>
<dbReference type="GO" id="GO:0015276">
    <property type="term" value="F:ligand-gated monoatomic ion channel activity"/>
    <property type="evidence" value="ECO:0007669"/>
    <property type="project" value="InterPro"/>
</dbReference>
<dbReference type="Gene3D" id="3.40.50.2300">
    <property type="match status" value="2"/>
</dbReference>
<feature type="transmembrane region" description="Helical" evidence="11">
    <location>
        <begin position="619"/>
        <end position="639"/>
    </location>
</feature>
<keyword evidence="3 11" id="KW-0812">Transmembrane</keyword>
<dbReference type="PRINTS" id="PR01176">
    <property type="entry name" value="GABABRECEPTR"/>
</dbReference>
<dbReference type="CDD" id="cd19990">
    <property type="entry name" value="PBP1_GABAb_receptor_plant"/>
    <property type="match status" value="1"/>
</dbReference>
<evidence type="ECO:0000256" key="7">
    <source>
        <dbReference type="ARBA" id="ARBA00023170"/>
    </source>
</evidence>
<keyword evidence="7 14" id="KW-0675">Receptor</keyword>
<keyword evidence="12" id="KW-0732">Signal</keyword>
<evidence type="ECO:0000256" key="8">
    <source>
        <dbReference type="ARBA" id="ARBA00023180"/>
    </source>
</evidence>
<dbReference type="Gene3D" id="3.40.190.10">
    <property type="entry name" value="Periplasmic binding protein-like II"/>
    <property type="match status" value="1"/>
</dbReference>
<sequence length="677" mass="75551">MKNLGFSWFFCLMIWVSLNCLVGCQKPGAVNVGAVFTFDSVIGRVAKAAMEVAISDINATPTILNGTRLNLIEADANCNAFLGSIEAYQVIEKEVVAFIGPQSSSIAHMISEIANGLQVPLVSYAATDPSLSAKQFPFFARTVQSDSYQMNAMASLVDFYGWKEVIAIYVDNDYGRNGISALNDELNRRMAKAFYKLPLPVRFTQHDIVAVLNQSRLLGPRVYIVHVDPDPGLRIFATAENLQMMSSNYVWFATDWLSATIDSFAPMNRTALSVLQGVVGLRQHIPESNQTKDFISRWRKMQQQGLVKSELNTYGLCAYDTVWTVARSIDKFINDGNNFTFSLSVKLNGSKTTQMNLEKLKVFDGGAILLDDILNTSFSGLTGPVRFNSDRNILTSGYDVINIDKMAVHIVGFWSNTFGFSVSPPETLQGTKNRHSEIEQKLGKVAWPGGKTKVPRGWVIADVERPLRIGVPYRASFVDFVTKLNGSHKIAGYCIDVFTEALKFVPYNVPYKFELFGDGQSNPNYGQLVQRVADDVSMTLVYLIPSHQNVINPPGQTSLSFIFFFYHVFDAAVGDIAIVKNRTKVVDFSQPYITTGLVIVAPIHNTKSSAWVFLKPFTADMWCMTAGGFFIIAFVIWILEHRVNDAFRGPPRRQLVTMFMFSFSTLFKTNRKETLAH</sequence>
<dbReference type="InterPro" id="IPR015683">
    <property type="entry name" value="Ionotropic_Glu_rcpt"/>
</dbReference>
<dbReference type="PANTHER" id="PTHR34836:SF7">
    <property type="entry name" value="RECEPTOR LIGAND BINDING REGION DOMAIN-CONTAINING PROTEIN"/>
    <property type="match status" value="1"/>
</dbReference>
<comment type="caution">
    <text evidence="14">The sequence shown here is derived from an EMBL/GenBank/DDBJ whole genome shotgun (WGS) entry which is preliminary data.</text>
</comment>
<protein>
    <submittedName>
        <fullName evidence="14">Glutamate receptor 3.7-like</fullName>
    </submittedName>
</protein>
<dbReference type="InterPro" id="IPR044440">
    <property type="entry name" value="GABAb_receptor_plant_PBP1"/>
</dbReference>
<feature type="signal peptide" evidence="12">
    <location>
        <begin position="1"/>
        <end position="24"/>
    </location>
</feature>